<organism evidence="8 9">
    <name type="scientific">Populus deltoides</name>
    <name type="common">Eastern poplar</name>
    <name type="synonym">Eastern cottonwood</name>
    <dbReference type="NCBI Taxonomy" id="3696"/>
    <lineage>
        <taxon>Eukaryota</taxon>
        <taxon>Viridiplantae</taxon>
        <taxon>Streptophyta</taxon>
        <taxon>Embryophyta</taxon>
        <taxon>Tracheophyta</taxon>
        <taxon>Spermatophyta</taxon>
        <taxon>Magnoliopsida</taxon>
        <taxon>eudicotyledons</taxon>
        <taxon>Gunneridae</taxon>
        <taxon>Pentapetalae</taxon>
        <taxon>rosids</taxon>
        <taxon>fabids</taxon>
        <taxon>Malpighiales</taxon>
        <taxon>Salicaceae</taxon>
        <taxon>Saliceae</taxon>
        <taxon>Populus</taxon>
    </lineage>
</organism>
<name>A0A8T2YQJ1_POPDE</name>
<evidence type="ECO:0000256" key="5">
    <source>
        <dbReference type="SAM" id="MobiDB-lite"/>
    </source>
</evidence>
<sequence length="959" mass="107092">MKVLVKPVKKNADDNRVLYIDLRGLSHKTSSECVLGSVEESIQLDHDCNSTEESSTMQLVPPTSPEISGVCGHPIENPRVGDEYQAEIPSMISQAEHLQLVTIPFDSDGISRASHSFLIGLPVPIMWLDDHKVTSGEDEGCRSLSHPGDAVLKNESSKSKKCKKHCTVKKEGSELNAELLDDVKELKPATFQSKVAGKENLDQLCKSKNYYPLPGLLHKPWRNADVDGFILGLYIFGKNFVQMQRFIDKEVGEILSFYYGKFYMSDAYRRWSDTRKTKKKKCVYGHRIFTGWRQQELFSRLDPHVPVHFRNAFQEVSMEFTKGKISLEDYVFKLKATVGIQVLVEAVGIGKGKDDLTGLAMEPVKNNHLFPDCPAGKDYSSLTASEIIKLLTGGFRLSKARSNDIFWEAVWPRLLARGWHSEQPQNQGYVDTNHCLVFLIPGIKKFSRRKLVKGNHYFDSVSDVLSKVASEPMLIELEAEETRGSICYEEDGWDPGVPSNLDDQSICQPRQFLKPQVSKRNLNHVKLTVVDSSLDGGKKSKVKEMRYSPDDLKVMPLVTTLSGRTPRIFLESTLDKNDLDALGMPLDGEEKMNDVDCNEGVTFHACSSNSTKITIVDTSLLLGGISVRPRELRCLPVEYDCASEMTNATENETDSSDNSLVQHAPDAANRPNYRRGIFDKSYQDESSELKEHQSTRTLKHQSSRRAKSSQSNYLVPPVKRQRLTVCSDTEMSDVIENFTGGMRSKQGRVCLALKAPSAGSKAFKVRGYRKKSSSSKPSAECDPEEENGGGMLSANSFGLGNSQRENVEHQSPLLIDLNLPQVALDSNNREVVPMEVENIQRINANNKCYPSQSDNTNADMLSTSVDVTPAAEEPDMNPRRQSTRNRPMTIKALAALEYGFLEVKKRPKSDGVRTDKKSCFRALPRVQQHSRSNIKACSVGAGIVDLKEERDASGAFIVE</sequence>
<dbReference type="AlphaFoldDB" id="A0A8T2YQJ1"/>
<evidence type="ECO:0000313" key="9">
    <source>
        <dbReference type="Proteomes" id="UP000807159"/>
    </source>
</evidence>
<gene>
    <name evidence="8" type="ORF">H0E87_009715</name>
</gene>
<evidence type="ECO:0000313" key="8">
    <source>
        <dbReference type="EMBL" id="KAH8507301.1"/>
    </source>
</evidence>
<evidence type="ECO:0000256" key="3">
    <source>
        <dbReference type="ARBA" id="ARBA00023163"/>
    </source>
</evidence>
<dbReference type="EMBL" id="JACEGQ020000005">
    <property type="protein sequence ID" value="KAH8507301.1"/>
    <property type="molecule type" value="Genomic_DNA"/>
</dbReference>
<evidence type="ECO:0000259" key="7">
    <source>
        <dbReference type="Pfam" id="PF25826"/>
    </source>
</evidence>
<dbReference type="GO" id="GO:0003714">
    <property type="term" value="F:transcription corepressor activity"/>
    <property type="evidence" value="ECO:0007669"/>
    <property type="project" value="TreeGrafter"/>
</dbReference>
<keyword evidence="2" id="KW-0805">Transcription regulation</keyword>
<dbReference type="InterPro" id="IPR057712">
    <property type="entry name" value="DUF7952"/>
</dbReference>
<protein>
    <recommendedName>
        <fullName evidence="10">SANT domain-containing protein</fullName>
    </recommendedName>
</protein>
<keyword evidence="3" id="KW-0804">Transcription</keyword>
<evidence type="ECO:0000256" key="4">
    <source>
        <dbReference type="ARBA" id="ARBA00023242"/>
    </source>
</evidence>
<keyword evidence="4" id="KW-0539">Nucleus</keyword>
<comment type="subcellular location">
    <subcellularLocation>
        <location evidence="1">Nucleus</location>
    </subcellularLocation>
</comment>
<feature type="compositionally biased region" description="Basic and acidic residues" evidence="5">
    <location>
        <begin position="676"/>
        <end position="694"/>
    </location>
</feature>
<feature type="region of interest" description="Disordered" evidence="5">
    <location>
        <begin position="766"/>
        <end position="805"/>
    </location>
</feature>
<accession>A0A8T2YQJ1</accession>
<evidence type="ECO:0000256" key="2">
    <source>
        <dbReference type="ARBA" id="ARBA00023015"/>
    </source>
</evidence>
<dbReference type="PANTHER" id="PTHR13859:SF31">
    <property type="entry name" value="ELM2 DOMAIN-CONTAINING PROTEIN"/>
    <property type="match status" value="1"/>
</dbReference>
<feature type="compositionally biased region" description="Polar residues" evidence="5">
    <location>
        <begin position="648"/>
        <end position="661"/>
    </location>
</feature>
<proteinExistence type="predicted"/>
<feature type="compositionally biased region" description="Polar residues" evidence="5">
    <location>
        <begin position="793"/>
        <end position="804"/>
    </location>
</feature>
<reference evidence="8" key="1">
    <citation type="journal article" date="2021" name="J. Hered.">
        <title>Genome Assembly of Salicaceae Populus deltoides (Eastern Cottonwood) I-69 Based on Nanopore Sequencing and Hi-C Technologies.</title>
        <authorList>
            <person name="Bai S."/>
            <person name="Wu H."/>
            <person name="Zhang J."/>
            <person name="Pan Z."/>
            <person name="Zhao W."/>
            <person name="Li Z."/>
            <person name="Tong C."/>
        </authorList>
    </citation>
    <scope>NUCLEOTIDE SEQUENCE</scope>
    <source>
        <tissue evidence="8">Leaf</tissue>
    </source>
</reference>
<feature type="domain" description="DUF7650" evidence="6">
    <location>
        <begin position="385"/>
        <end position="472"/>
    </location>
</feature>
<dbReference type="Proteomes" id="UP000807159">
    <property type="component" value="Chromosome 5"/>
</dbReference>
<feature type="region of interest" description="Disordered" evidence="5">
    <location>
        <begin position="648"/>
        <end position="714"/>
    </location>
</feature>
<evidence type="ECO:0000259" key="6">
    <source>
        <dbReference type="Pfam" id="PF24662"/>
    </source>
</evidence>
<dbReference type="Pfam" id="PF25826">
    <property type="entry name" value="DUF7952"/>
    <property type="match status" value="1"/>
</dbReference>
<comment type="caution">
    <text evidence="8">The sequence shown here is derived from an EMBL/GenBank/DDBJ whole genome shotgun (WGS) entry which is preliminary data.</text>
</comment>
<dbReference type="PANTHER" id="PTHR13859">
    <property type="entry name" value="ATROPHIN-RELATED"/>
    <property type="match status" value="1"/>
</dbReference>
<dbReference type="InterPro" id="IPR056067">
    <property type="entry name" value="DUF7650"/>
</dbReference>
<dbReference type="Pfam" id="PF24662">
    <property type="entry name" value="DUF7650"/>
    <property type="match status" value="1"/>
</dbReference>
<feature type="domain" description="DUF7952" evidence="7">
    <location>
        <begin position="221"/>
        <end position="350"/>
    </location>
</feature>
<feature type="compositionally biased region" description="Basic residues" evidence="5">
    <location>
        <begin position="697"/>
        <end position="707"/>
    </location>
</feature>
<evidence type="ECO:0008006" key="10">
    <source>
        <dbReference type="Google" id="ProtNLM"/>
    </source>
</evidence>
<keyword evidence="9" id="KW-1185">Reference proteome</keyword>
<evidence type="ECO:0000256" key="1">
    <source>
        <dbReference type="ARBA" id="ARBA00004123"/>
    </source>
</evidence>
<dbReference type="GO" id="GO:0005634">
    <property type="term" value="C:nucleus"/>
    <property type="evidence" value="ECO:0007669"/>
    <property type="project" value="UniProtKB-SubCell"/>
</dbReference>